<feature type="domain" description="Gnk2-homologous" evidence="20">
    <location>
        <begin position="269"/>
        <end position="367"/>
    </location>
</feature>
<keyword evidence="6" id="KW-0732">Signal</keyword>
<dbReference type="EMBL" id="QGNW01000186">
    <property type="protein sequence ID" value="RVW87105.1"/>
    <property type="molecule type" value="Genomic_DNA"/>
</dbReference>
<comment type="caution">
    <text evidence="21">The sequence shown here is derived from an EMBL/GenBank/DDBJ whole genome shotgun (WGS) entry which is preliminary data.</text>
</comment>
<dbReference type="FunFam" id="1.10.510.10:FF:001023">
    <property type="entry name" value="Os07g0541700 protein"/>
    <property type="match status" value="1"/>
</dbReference>
<evidence type="ECO:0000256" key="7">
    <source>
        <dbReference type="ARBA" id="ARBA00022737"/>
    </source>
</evidence>
<evidence type="ECO:0000256" key="15">
    <source>
        <dbReference type="ARBA" id="ARBA00023180"/>
    </source>
</evidence>
<dbReference type="SUPFAM" id="SSF56112">
    <property type="entry name" value="Protein kinase-like (PK-like)"/>
    <property type="match status" value="2"/>
</dbReference>
<keyword evidence="15" id="KW-0325">Glycoprotein</keyword>
<gene>
    <name evidence="21" type="primary">CRK25_19</name>
    <name evidence="21" type="ORF">CK203_027048</name>
</gene>
<evidence type="ECO:0000313" key="22">
    <source>
        <dbReference type="Proteomes" id="UP000288805"/>
    </source>
</evidence>
<evidence type="ECO:0000313" key="21">
    <source>
        <dbReference type="EMBL" id="RVW87105.1"/>
    </source>
</evidence>
<dbReference type="InterPro" id="IPR011009">
    <property type="entry name" value="Kinase-like_dom_sf"/>
</dbReference>
<feature type="domain" description="Protein kinase" evidence="19">
    <location>
        <begin position="1"/>
        <end position="160"/>
    </location>
</feature>
<dbReference type="Gene3D" id="3.30.430.20">
    <property type="entry name" value="Gnk2 domain, C-X8-C-X2-C motif"/>
    <property type="match status" value="2"/>
</dbReference>
<keyword evidence="7" id="KW-0677">Repeat</keyword>
<organism evidence="21 22">
    <name type="scientific">Vitis vinifera</name>
    <name type="common">Grape</name>
    <dbReference type="NCBI Taxonomy" id="29760"/>
    <lineage>
        <taxon>Eukaryota</taxon>
        <taxon>Viridiplantae</taxon>
        <taxon>Streptophyta</taxon>
        <taxon>Embryophyta</taxon>
        <taxon>Tracheophyta</taxon>
        <taxon>Spermatophyta</taxon>
        <taxon>Magnoliopsida</taxon>
        <taxon>eudicotyledons</taxon>
        <taxon>Gunneridae</taxon>
        <taxon>Pentapetalae</taxon>
        <taxon>rosids</taxon>
        <taxon>Vitales</taxon>
        <taxon>Vitaceae</taxon>
        <taxon>Viteae</taxon>
        <taxon>Vitis</taxon>
    </lineage>
</organism>
<keyword evidence="3" id="KW-0723">Serine/threonine-protein kinase</keyword>
<dbReference type="InterPro" id="IPR002902">
    <property type="entry name" value="GNK2"/>
</dbReference>
<comment type="subcellular location">
    <subcellularLocation>
        <location evidence="1">Membrane</location>
        <topology evidence="1">Single-pass membrane protein</topology>
    </subcellularLocation>
</comment>
<dbReference type="CDD" id="cd14066">
    <property type="entry name" value="STKc_IRAK"/>
    <property type="match status" value="1"/>
</dbReference>
<keyword evidence="10" id="KW-0067">ATP-binding</keyword>
<keyword evidence="5 18" id="KW-0812">Transmembrane</keyword>
<sequence length="904" mass="101419">MRISRWILYLHEESRLKIIHRDLKASNVLLDEEMSAKISYFGTARIFGSSQLDANTNRVVGTFGYMAPEYAMDGLFSMKSDTYSFGVILLEISSGKKNSGLYSAHRSFPKPSISYRNLVDKCPVSEAVRWIHIALLCVQEDPNDRPPMSSVALMLGSNWVNLPQPSAPPFSVGRSFMSDLSSTSGSGLDAHPSTGRDVYQYDGSHIEDGIASKITRCICIGLLCVPEDFADRPKMPSVLFMLDSHSWSPVPSQPSFLCLLISFINAQPIYDYHLRQGQDGDTANRNFETNLSSLLDSVSSKASLHKFYNDSSNQIYSLYQCRGDVNTTTCHTYVKAAAQEIQEQCRFNKTAIIWFDSCMLRYSNKYFFGIPETYTGYLMWNNNNSTESSPSLGVGALALIYELVEEAPNSEMMFATKEGVAMDNSSWKIYGLVQCTGDINNVSCKDCLVKLLKNIEECCRERLGWRTMSPSCHLRYDQRPFYQQSLANPPLHTSGKGGKRTTKIVIGTVSAFMVVVILLGCYIYYSVFRRKSRGGEKSREDILFKDLKRPTGKTKFREGNMQARGEEDSGEMYYFNLTTILTATNNFSEANKLGQGGFGPVYKGTLPNGKEIAVKRLSAKSGQGIEEFRNEVMVIVKLQHKNLVRLLGCCIEGDEKLLVYEYMANTSLDAFLFDPTKKKQLDWAKRAAIIGGIARGLLYLHEDSRLKIIHRDLKASNVLLDDEMNPKISDFGTARIFGSNQIEASTNRIVGTFGYMAPEYAMHGHFSVKTDVYGFGVLVLEIVTGQRNNRFGRRENVEDLLSYAWKNWKEGTATNIVDPTLRDDTTSEIMKCIHIGLLCVQEKEADRPTMASIVLMLNGHSLSLPVPSHPAFFIHNSSQLDMPLGTRLDQFSIDEATITDLHPR</sequence>
<feature type="domain" description="Protein kinase" evidence="19">
    <location>
        <begin position="587"/>
        <end position="872"/>
    </location>
</feature>
<evidence type="ECO:0000256" key="3">
    <source>
        <dbReference type="ARBA" id="ARBA00022527"/>
    </source>
</evidence>
<evidence type="ECO:0000259" key="20">
    <source>
        <dbReference type="PROSITE" id="PS51473"/>
    </source>
</evidence>
<evidence type="ECO:0000256" key="1">
    <source>
        <dbReference type="ARBA" id="ARBA00004167"/>
    </source>
</evidence>
<dbReference type="PROSITE" id="PS00108">
    <property type="entry name" value="PROTEIN_KINASE_ST"/>
    <property type="match status" value="2"/>
</dbReference>
<dbReference type="PANTHER" id="PTHR27002:SF804">
    <property type="entry name" value="OS02G0710500 PROTEIN"/>
    <property type="match status" value="1"/>
</dbReference>
<evidence type="ECO:0000256" key="14">
    <source>
        <dbReference type="ARBA" id="ARBA00023170"/>
    </source>
</evidence>
<dbReference type="FunFam" id="1.10.510.10:FF:001710">
    <property type="entry name" value="Os07g0555700 protein"/>
    <property type="match status" value="1"/>
</dbReference>
<reference evidence="21 22" key="1">
    <citation type="journal article" date="2018" name="PLoS Genet.">
        <title>Population sequencing reveals clonal diversity and ancestral inbreeding in the grapevine cultivar Chardonnay.</title>
        <authorList>
            <person name="Roach M.J."/>
            <person name="Johnson D.L."/>
            <person name="Bohlmann J."/>
            <person name="van Vuuren H.J."/>
            <person name="Jones S.J."/>
            <person name="Pretorius I.S."/>
            <person name="Schmidt S.A."/>
            <person name="Borneman A.R."/>
        </authorList>
    </citation>
    <scope>NUCLEOTIDE SEQUENCE [LARGE SCALE GENOMIC DNA]</scope>
    <source>
        <strain evidence="22">cv. Chardonnay</strain>
        <tissue evidence="21">Leaf</tissue>
    </source>
</reference>
<dbReference type="Pfam" id="PF01657">
    <property type="entry name" value="Stress-antifung"/>
    <property type="match status" value="2"/>
</dbReference>
<dbReference type="InterPro" id="IPR000719">
    <property type="entry name" value="Prot_kinase_dom"/>
</dbReference>
<evidence type="ECO:0000256" key="12">
    <source>
        <dbReference type="ARBA" id="ARBA00023136"/>
    </source>
</evidence>
<evidence type="ECO:0000256" key="17">
    <source>
        <dbReference type="ARBA" id="ARBA00048679"/>
    </source>
</evidence>
<evidence type="ECO:0000256" key="13">
    <source>
        <dbReference type="ARBA" id="ARBA00023157"/>
    </source>
</evidence>
<keyword evidence="8" id="KW-0547">Nucleotide-binding</keyword>
<evidence type="ECO:0000256" key="9">
    <source>
        <dbReference type="ARBA" id="ARBA00022777"/>
    </source>
</evidence>
<dbReference type="CDD" id="cd23509">
    <property type="entry name" value="Gnk2-like"/>
    <property type="match status" value="2"/>
</dbReference>
<keyword evidence="12 18" id="KW-0472">Membrane</keyword>
<protein>
    <recommendedName>
        <fullName evidence="2">non-specific serine/threonine protein kinase</fullName>
        <ecNumber evidence="2">2.7.11.1</ecNumber>
    </recommendedName>
</protein>
<keyword evidence="14 21" id="KW-0675">Receptor</keyword>
<dbReference type="Proteomes" id="UP000288805">
    <property type="component" value="Unassembled WGS sequence"/>
</dbReference>
<evidence type="ECO:0000256" key="8">
    <source>
        <dbReference type="ARBA" id="ARBA00022741"/>
    </source>
</evidence>
<dbReference type="InterPro" id="IPR008271">
    <property type="entry name" value="Ser/Thr_kinase_AS"/>
</dbReference>
<dbReference type="GO" id="GO:0005524">
    <property type="term" value="F:ATP binding"/>
    <property type="evidence" value="ECO:0007669"/>
    <property type="project" value="UniProtKB-KW"/>
</dbReference>
<evidence type="ECO:0000256" key="6">
    <source>
        <dbReference type="ARBA" id="ARBA00022729"/>
    </source>
</evidence>
<dbReference type="GO" id="GO:0016020">
    <property type="term" value="C:membrane"/>
    <property type="evidence" value="ECO:0007669"/>
    <property type="project" value="UniProtKB-SubCell"/>
</dbReference>
<dbReference type="Gene3D" id="3.30.200.20">
    <property type="entry name" value="Phosphorylase Kinase, domain 1"/>
    <property type="match status" value="1"/>
</dbReference>
<dbReference type="InterPro" id="IPR038408">
    <property type="entry name" value="GNK2_sf"/>
</dbReference>
<comment type="catalytic activity">
    <reaction evidence="17">
        <text>L-seryl-[protein] + ATP = O-phospho-L-seryl-[protein] + ADP + H(+)</text>
        <dbReference type="Rhea" id="RHEA:17989"/>
        <dbReference type="Rhea" id="RHEA-COMP:9863"/>
        <dbReference type="Rhea" id="RHEA-COMP:11604"/>
        <dbReference type="ChEBI" id="CHEBI:15378"/>
        <dbReference type="ChEBI" id="CHEBI:29999"/>
        <dbReference type="ChEBI" id="CHEBI:30616"/>
        <dbReference type="ChEBI" id="CHEBI:83421"/>
        <dbReference type="ChEBI" id="CHEBI:456216"/>
        <dbReference type="EC" id="2.7.11.1"/>
    </reaction>
</comment>
<dbReference type="AlphaFoldDB" id="A0A438HRN3"/>
<dbReference type="Pfam" id="PF07714">
    <property type="entry name" value="PK_Tyr_Ser-Thr"/>
    <property type="match status" value="2"/>
</dbReference>
<dbReference type="FunFam" id="3.30.200.20:FF:000195">
    <property type="entry name" value="G-type lectin S-receptor-like serine/threonine-protein kinase"/>
    <property type="match status" value="1"/>
</dbReference>
<dbReference type="Gene3D" id="1.10.510.10">
    <property type="entry name" value="Transferase(Phosphotransferase) domain 1"/>
    <property type="match status" value="2"/>
</dbReference>
<keyword evidence="9 21" id="KW-0418">Kinase</keyword>
<dbReference type="PROSITE" id="PS51473">
    <property type="entry name" value="GNK2"/>
    <property type="match status" value="2"/>
</dbReference>
<dbReference type="PROSITE" id="PS50011">
    <property type="entry name" value="PROTEIN_KINASE_DOM"/>
    <property type="match status" value="2"/>
</dbReference>
<dbReference type="InterPro" id="IPR001245">
    <property type="entry name" value="Ser-Thr/Tyr_kinase_cat_dom"/>
</dbReference>
<evidence type="ECO:0000256" key="4">
    <source>
        <dbReference type="ARBA" id="ARBA00022679"/>
    </source>
</evidence>
<feature type="domain" description="Gnk2-homologous" evidence="20">
    <location>
        <begin position="373"/>
        <end position="481"/>
    </location>
</feature>
<evidence type="ECO:0000256" key="2">
    <source>
        <dbReference type="ARBA" id="ARBA00012513"/>
    </source>
</evidence>
<dbReference type="EC" id="2.7.11.1" evidence="2"/>
<keyword evidence="4" id="KW-0808">Transferase</keyword>
<evidence type="ECO:0000259" key="19">
    <source>
        <dbReference type="PROSITE" id="PS50011"/>
    </source>
</evidence>
<dbReference type="PANTHER" id="PTHR27002">
    <property type="entry name" value="RECEPTOR-LIKE SERINE/THREONINE-PROTEIN KINASE SD1-8"/>
    <property type="match status" value="1"/>
</dbReference>
<dbReference type="GO" id="GO:0004674">
    <property type="term" value="F:protein serine/threonine kinase activity"/>
    <property type="evidence" value="ECO:0007669"/>
    <property type="project" value="UniProtKB-KW"/>
</dbReference>
<evidence type="ECO:0000256" key="16">
    <source>
        <dbReference type="ARBA" id="ARBA00047899"/>
    </source>
</evidence>
<evidence type="ECO:0000256" key="5">
    <source>
        <dbReference type="ARBA" id="ARBA00022692"/>
    </source>
</evidence>
<accession>A0A438HRN3</accession>
<dbReference type="FunFam" id="3.30.430.20:FF:000016">
    <property type="entry name" value="Cysteine-rich receptor-like protein kinase 10"/>
    <property type="match status" value="1"/>
</dbReference>
<keyword evidence="13" id="KW-1015">Disulfide bond</keyword>
<evidence type="ECO:0000256" key="11">
    <source>
        <dbReference type="ARBA" id="ARBA00022989"/>
    </source>
</evidence>
<evidence type="ECO:0000256" key="18">
    <source>
        <dbReference type="SAM" id="Phobius"/>
    </source>
</evidence>
<name>A0A438HRN3_VITVI</name>
<comment type="catalytic activity">
    <reaction evidence="16">
        <text>L-threonyl-[protein] + ATP = O-phospho-L-threonyl-[protein] + ADP + H(+)</text>
        <dbReference type="Rhea" id="RHEA:46608"/>
        <dbReference type="Rhea" id="RHEA-COMP:11060"/>
        <dbReference type="Rhea" id="RHEA-COMP:11605"/>
        <dbReference type="ChEBI" id="CHEBI:15378"/>
        <dbReference type="ChEBI" id="CHEBI:30013"/>
        <dbReference type="ChEBI" id="CHEBI:30616"/>
        <dbReference type="ChEBI" id="CHEBI:61977"/>
        <dbReference type="ChEBI" id="CHEBI:456216"/>
        <dbReference type="EC" id="2.7.11.1"/>
    </reaction>
</comment>
<feature type="transmembrane region" description="Helical" evidence="18">
    <location>
        <begin position="504"/>
        <end position="525"/>
    </location>
</feature>
<dbReference type="SMART" id="SM00220">
    <property type="entry name" value="S_TKc"/>
    <property type="match status" value="1"/>
</dbReference>
<dbReference type="FunFam" id="1.10.510.10:FF:000060">
    <property type="entry name" value="G-type lectin S-receptor-like serine/threonine-protein kinase"/>
    <property type="match status" value="1"/>
</dbReference>
<proteinExistence type="predicted"/>
<keyword evidence="11 18" id="KW-1133">Transmembrane helix</keyword>
<evidence type="ECO:0000256" key="10">
    <source>
        <dbReference type="ARBA" id="ARBA00022840"/>
    </source>
</evidence>